<dbReference type="PROSITE" id="PS50961">
    <property type="entry name" value="HTH_LA"/>
    <property type="match status" value="1"/>
</dbReference>
<organism evidence="5 6">
    <name type="scientific">Hibiscus trionum</name>
    <name type="common">Flower of an hour</name>
    <dbReference type="NCBI Taxonomy" id="183268"/>
    <lineage>
        <taxon>Eukaryota</taxon>
        <taxon>Viridiplantae</taxon>
        <taxon>Streptophyta</taxon>
        <taxon>Embryophyta</taxon>
        <taxon>Tracheophyta</taxon>
        <taxon>Spermatophyta</taxon>
        <taxon>Magnoliopsida</taxon>
        <taxon>eudicotyledons</taxon>
        <taxon>Gunneridae</taxon>
        <taxon>Pentapetalae</taxon>
        <taxon>rosids</taxon>
        <taxon>malvids</taxon>
        <taxon>Malvales</taxon>
        <taxon>Malvaceae</taxon>
        <taxon>Malvoideae</taxon>
        <taxon>Hibiscus</taxon>
    </lineage>
</organism>
<dbReference type="FunFam" id="1.10.10.10:FF:000131">
    <property type="entry name" value="la-related protein 1B isoform X2"/>
    <property type="match status" value="1"/>
</dbReference>
<dbReference type="CDD" id="cd07323">
    <property type="entry name" value="LAM"/>
    <property type="match status" value="1"/>
</dbReference>
<dbReference type="InterPro" id="IPR036388">
    <property type="entry name" value="WH-like_DNA-bd_sf"/>
</dbReference>
<dbReference type="Proteomes" id="UP001165190">
    <property type="component" value="Unassembled WGS sequence"/>
</dbReference>
<dbReference type="PANTHER" id="PTHR22792:SF132">
    <property type="entry name" value="LA-RELATED PROTEIN 1"/>
    <property type="match status" value="1"/>
</dbReference>
<dbReference type="InterPro" id="IPR045180">
    <property type="entry name" value="La_dom_prot"/>
</dbReference>
<feature type="compositionally biased region" description="Polar residues" evidence="3">
    <location>
        <begin position="191"/>
        <end position="202"/>
    </location>
</feature>
<feature type="compositionally biased region" description="Low complexity" evidence="3">
    <location>
        <begin position="153"/>
        <end position="180"/>
    </location>
</feature>
<feature type="domain" description="HTH La-type RNA-binding" evidence="4">
    <location>
        <begin position="360"/>
        <end position="449"/>
    </location>
</feature>
<dbReference type="GO" id="GO:0003723">
    <property type="term" value="F:RNA binding"/>
    <property type="evidence" value="ECO:0007669"/>
    <property type="project" value="UniProtKB-UniRule"/>
</dbReference>
<reference evidence="5" key="1">
    <citation type="submission" date="2023-05" db="EMBL/GenBank/DDBJ databases">
        <title>Genome and transcriptome analyses reveal genes involved in the formation of fine ridges on petal epidermal cells in Hibiscus trionum.</title>
        <authorList>
            <person name="Koshimizu S."/>
            <person name="Masuda S."/>
            <person name="Ishii T."/>
            <person name="Shirasu K."/>
            <person name="Hoshino A."/>
            <person name="Arita M."/>
        </authorList>
    </citation>
    <scope>NUCLEOTIDE SEQUENCE</scope>
    <source>
        <strain evidence="5">Hamamatsu line</strain>
    </source>
</reference>
<dbReference type="PANTHER" id="PTHR22792">
    <property type="entry name" value="LUPUS LA PROTEIN-RELATED"/>
    <property type="match status" value="1"/>
</dbReference>
<evidence type="ECO:0000256" key="3">
    <source>
        <dbReference type="SAM" id="MobiDB-lite"/>
    </source>
</evidence>
<proteinExistence type="predicted"/>
<feature type="compositionally biased region" description="Low complexity" evidence="3">
    <location>
        <begin position="20"/>
        <end position="39"/>
    </location>
</feature>
<accession>A0A9W7GYS8</accession>
<evidence type="ECO:0000259" key="4">
    <source>
        <dbReference type="PROSITE" id="PS50961"/>
    </source>
</evidence>
<feature type="region of interest" description="Disordered" evidence="3">
    <location>
        <begin position="87"/>
        <end position="109"/>
    </location>
</feature>
<dbReference type="Pfam" id="PF05383">
    <property type="entry name" value="La"/>
    <property type="match status" value="1"/>
</dbReference>
<keyword evidence="6" id="KW-1185">Reference proteome</keyword>
<protein>
    <submittedName>
        <fullName evidence="5">La related protein 1c</fullName>
    </submittedName>
</protein>
<dbReference type="AlphaFoldDB" id="A0A9W7GYS8"/>
<sequence>MSDNINTFNINTSAAVTAVNHSTSSPNQSQPSMNPGSSQWTQIARGEPVPVVSVPLSSSSSPLTAMIQPPVTPAVEWEAGEGVTKNVNAAPSGNAGKKPAWNKPSNVATESGSDMEAFIWPSLSGSTRTLNISSPDSSRDPLDGSSSTSFFPVSQGSRTVSASSSSQNQVRNNANSNANSIPNHTMPARQRSMNVSASNGGLSQPPPQGPMVEAPLNGPSSRDHIQRTGFGPYTGGNDQRNPRNSFRHRNSGPHPRGNGSHHLNHGGRRNQDHGNQDWSGRNFSNVHGYMLPRGGPSFVMHPPVPPSPPNTGPYLAPPHGRPMGYPEYPSQFYLVPAPHQESHRGVPPFQPIPLMFFPPEFQDYQLHVRIMDQIHYYFSNDNLIKDTYLRQHMDDHGWVPIKLIAGFRRVSHLTNNIQLILYALQWSTVVEVQGDKVRKRYDWMRWIIPSSFKFPTKSGQDMLVASFQNISLNQGTAADNQSGAVGSSSVDFNNQSQLFGNEGIAVDAQGGPTSSSN</sequence>
<dbReference type="SMART" id="SM00715">
    <property type="entry name" value="LA"/>
    <property type="match status" value="1"/>
</dbReference>
<feature type="region of interest" description="Disordered" evidence="3">
    <location>
        <begin position="19"/>
        <end position="44"/>
    </location>
</feature>
<feature type="region of interest" description="Disordered" evidence="3">
    <location>
        <begin position="130"/>
        <end position="281"/>
    </location>
</feature>
<dbReference type="OrthoDB" id="340227at2759"/>
<evidence type="ECO:0000256" key="2">
    <source>
        <dbReference type="PROSITE-ProRule" id="PRU00332"/>
    </source>
</evidence>
<evidence type="ECO:0000256" key="1">
    <source>
        <dbReference type="ARBA" id="ARBA00022884"/>
    </source>
</evidence>
<dbReference type="GO" id="GO:0005737">
    <property type="term" value="C:cytoplasm"/>
    <property type="evidence" value="ECO:0007669"/>
    <property type="project" value="UniProtKB-ARBA"/>
</dbReference>
<dbReference type="SUPFAM" id="SSF46785">
    <property type="entry name" value="Winged helix' DNA-binding domain"/>
    <property type="match status" value="1"/>
</dbReference>
<gene>
    <name evidence="5" type="ORF">HRI_000399900</name>
</gene>
<keyword evidence="1 2" id="KW-0694">RNA-binding</keyword>
<dbReference type="InterPro" id="IPR006630">
    <property type="entry name" value="La_HTH"/>
</dbReference>
<dbReference type="Gene3D" id="1.10.10.10">
    <property type="entry name" value="Winged helix-like DNA-binding domain superfamily/Winged helix DNA-binding domain"/>
    <property type="match status" value="1"/>
</dbReference>
<dbReference type="InterPro" id="IPR036390">
    <property type="entry name" value="WH_DNA-bd_sf"/>
</dbReference>
<comment type="caution">
    <text evidence="5">The sequence shown here is derived from an EMBL/GenBank/DDBJ whole genome shotgun (WGS) entry which is preliminary data.</text>
</comment>
<dbReference type="EMBL" id="BSYR01000004">
    <property type="protein sequence ID" value="GMI67306.1"/>
    <property type="molecule type" value="Genomic_DNA"/>
</dbReference>
<evidence type="ECO:0000313" key="5">
    <source>
        <dbReference type="EMBL" id="GMI67306.1"/>
    </source>
</evidence>
<name>A0A9W7GYS8_HIBTR</name>
<evidence type="ECO:0000313" key="6">
    <source>
        <dbReference type="Proteomes" id="UP001165190"/>
    </source>
</evidence>